<dbReference type="EMBL" id="JBEWZI010000026">
    <property type="protein sequence ID" value="MET7016003.1"/>
    <property type="molecule type" value="Genomic_DNA"/>
</dbReference>
<comment type="caution">
    <text evidence="2">The sequence shown here is derived from an EMBL/GenBank/DDBJ whole genome shotgun (WGS) entry which is preliminary data.</text>
</comment>
<evidence type="ECO:0000313" key="3">
    <source>
        <dbReference type="Proteomes" id="UP001549691"/>
    </source>
</evidence>
<reference evidence="2 3" key="1">
    <citation type="submission" date="2024-07" db="EMBL/GenBank/DDBJ databases">
        <title>Uliginosibacterium flavum JJ3220;KACC:17644.</title>
        <authorList>
            <person name="Kim M.K."/>
        </authorList>
    </citation>
    <scope>NUCLEOTIDE SEQUENCE [LARGE SCALE GENOMIC DNA]</scope>
    <source>
        <strain evidence="2 3">KACC:17644</strain>
    </source>
</reference>
<name>A0ABV2TS93_9RHOO</name>
<dbReference type="Pfam" id="PF10006">
    <property type="entry name" value="DUF2249"/>
    <property type="match status" value="1"/>
</dbReference>
<proteinExistence type="predicted"/>
<sequence length="94" mass="10348">MTQTAVTLDVRNIEPKFRHPLIFGIFEHLPPGQAMLLTNDHDPKPLYYQFQAESQGTFSWDYIEHGPAQWQVRIGKTGTLVGADNCCGGGCGGA</sequence>
<gene>
    <name evidence="2" type="ORF">ABXR19_17580</name>
</gene>
<feature type="domain" description="DUF2249" evidence="1">
    <location>
        <begin position="7"/>
        <end position="76"/>
    </location>
</feature>
<evidence type="ECO:0000259" key="1">
    <source>
        <dbReference type="Pfam" id="PF10006"/>
    </source>
</evidence>
<dbReference type="InterPro" id="IPR018720">
    <property type="entry name" value="DUF2249"/>
</dbReference>
<keyword evidence="3" id="KW-1185">Reference proteome</keyword>
<dbReference type="RefSeq" id="WP_354602461.1">
    <property type="nucleotide sequence ID" value="NZ_JBEWZI010000026.1"/>
</dbReference>
<dbReference type="Proteomes" id="UP001549691">
    <property type="component" value="Unassembled WGS sequence"/>
</dbReference>
<evidence type="ECO:0000313" key="2">
    <source>
        <dbReference type="EMBL" id="MET7016003.1"/>
    </source>
</evidence>
<protein>
    <submittedName>
        <fullName evidence="2">DUF2249 domain-containing protein</fullName>
    </submittedName>
</protein>
<accession>A0ABV2TS93</accession>
<organism evidence="2 3">
    <name type="scientific">Uliginosibacterium flavum</name>
    <dbReference type="NCBI Taxonomy" id="1396831"/>
    <lineage>
        <taxon>Bacteria</taxon>
        <taxon>Pseudomonadati</taxon>
        <taxon>Pseudomonadota</taxon>
        <taxon>Betaproteobacteria</taxon>
        <taxon>Rhodocyclales</taxon>
        <taxon>Zoogloeaceae</taxon>
        <taxon>Uliginosibacterium</taxon>
    </lineage>
</organism>